<evidence type="ECO:0000256" key="1">
    <source>
        <dbReference type="ARBA" id="ARBA00023118"/>
    </source>
</evidence>
<evidence type="ECO:0000313" key="2">
    <source>
        <dbReference type="EMBL" id="MET3752208.1"/>
    </source>
</evidence>
<dbReference type="Pfam" id="PF18144">
    <property type="entry name" value="SMODS"/>
    <property type="match status" value="1"/>
</dbReference>
<dbReference type="InterPro" id="IPR043519">
    <property type="entry name" value="NT_sf"/>
</dbReference>
<protein>
    <submittedName>
        <fullName evidence="2">Nucleotidyltransferase</fullName>
    </submittedName>
</protein>
<gene>
    <name evidence="2" type="ORF">ABID24_003478</name>
</gene>
<dbReference type="EMBL" id="JBEPMJ010000041">
    <property type="protein sequence ID" value="MET3752208.1"/>
    <property type="molecule type" value="Genomic_DNA"/>
</dbReference>
<dbReference type="CDD" id="cd05400">
    <property type="entry name" value="NT_2-5OAS_ClassI-CCAase"/>
    <property type="match status" value="1"/>
</dbReference>
<reference evidence="2 3" key="1">
    <citation type="submission" date="2024-06" db="EMBL/GenBank/DDBJ databases">
        <title>Genomic Encyclopedia of Type Strains, Phase IV (KMG-IV): sequencing the most valuable type-strain genomes for metagenomic binning, comparative biology and taxonomic classification.</title>
        <authorList>
            <person name="Goeker M."/>
        </authorList>
    </citation>
    <scope>NUCLEOTIDE SEQUENCE [LARGE SCALE GENOMIC DNA]</scope>
    <source>
        <strain evidence="2 3">DSM 29492</strain>
    </source>
</reference>
<comment type="caution">
    <text evidence="2">The sequence shown here is derived from an EMBL/GenBank/DDBJ whole genome shotgun (WGS) entry which is preliminary data.</text>
</comment>
<sequence length="274" mass="31125">MSKWGMNTLSLYVQRNGEVISADSRSLISKRYCTVTSAMNREFWNITSDRQNSIYVGSYGRGTAIDTSDIDILMSLSESYYNQFNSVYGNGQSRLLQAVRQAILVPYPRSEVRADGQVVKINFSDGMFFEILPAFKNWDGSYRYPDTNMGGNWRSTNPKAEQDAMKNKNISSNGLLFDTCKHLRYVRDNYFRSYHLSGIVIDSFVYQAIGNWRWLSSGESSTSAAGTYERILLDCYNQHFMWGAMPLSAPGSNQQVSTDNSRDCLGKVLRYIAD</sequence>
<dbReference type="RefSeq" id="WP_257465575.1">
    <property type="nucleotide sequence ID" value="NZ_JANJZT010000040.1"/>
</dbReference>
<organism evidence="2 3">
    <name type="scientific">Blautia caecimuris</name>
    <dbReference type="NCBI Taxonomy" id="1796615"/>
    <lineage>
        <taxon>Bacteria</taxon>
        <taxon>Bacillati</taxon>
        <taxon>Bacillota</taxon>
        <taxon>Clostridia</taxon>
        <taxon>Lachnospirales</taxon>
        <taxon>Lachnospiraceae</taxon>
        <taxon>Blautia</taxon>
    </lineage>
</organism>
<dbReference type="SUPFAM" id="SSF81301">
    <property type="entry name" value="Nucleotidyltransferase"/>
    <property type="match status" value="1"/>
</dbReference>
<dbReference type="Gene3D" id="3.30.460.10">
    <property type="entry name" value="Beta Polymerase, domain 2"/>
    <property type="match status" value="1"/>
</dbReference>
<evidence type="ECO:0000313" key="3">
    <source>
        <dbReference type="Proteomes" id="UP001549106"/>
    </source>
</evidence>
<dbReference type="Proteomes" id="UP001549106">
    <property type="component" value="Unassembled WGS sequence"/>
</dbReference>
<proteinExistence type="predicted"/>
<dbReference type="InterPro" id="IPR006116">
    <property type="entry name" value="NT_2-5OAS_ClassI-CCAase"/>
</dbReference>
<accession>A0ABV2M6W8</accession>
<name>A0ABV2M6W8_9FIRM</name>
<keyword evidence="1" id="KW-0051">Antiviral defense</keyword>
<keyword evidence="3" id="KW-1185">Reference proteome</keyword>